<dbReference type="SMART" id="SM00860">
    <property type="entry name" value="SMI1_KNR4"/>
    <property type="match status" value="1"/>
</dbReference>
<evidence type="ECO:0000313" key="3">
    <source>
        <dbReference type="Proteomes" id="UP001592581"/>
    </source>
</evidence>
<dbReference type="SUPFAM" id="SSF160631">
    <property type="entry name" value="SMI1/KNR4-like"/>
    <property type="match status" value="1"/>
</dbReference>
<gene>
    <name evidence="2" type="ORF">ABUW04_04495</name>
</gene>
<proteinExistence type="predicted"/>
<organism evidence="2 3">
    <name type="scientific">Streptacidiphilus jeojiensis</name>
    <dbReference type="NCBI Taxonomy" id="3229225"/>
    <lineage>
        <taxon>Bacteria</taxon>
        <taxon>Bacillati</taxon>
        <taxon>Actinomycetota</taxon>
        <taxon>Actinomycetes</taxon>
        <taxon>Kitasatosporales</taxon>
        <taxon>Streptomycetaceae</taxon>
        <taxon>Streptacidiphilus</taxon>
    </lineage>
</organism>
<protein>
    <submittedName>
        <fullName evidence="2">SMI1/KNR4 family protein</fullName>
    </submittedName>
</protein>
<dbReference type="Gene3D" id="3.40.1580.10">
    <property type="entry name" value="SMI1/KNR4-like"/>
    <property type="match status" value="1"/>
</dbReference>
<dbReference type="RefSeq" id="WP_380562900.1">
    <property type="nucleotide sequence ID" value="NZ_JBEUKS010000001.1"/>
</dbReference>
<sequence>MNNQERGEIRAAVADVWRRIDTWLGEHAPAMLSGLGGPASPEEIAAAERDLGLTLPVDFAASCAIHRRVALNGVLSNIWQGDVSELAKWRDDSLDEGPGSSNDPDDEIRRDQEWRRGWVLLDYEPDGSSVILDLDPGPDGVVGQIIYMDQACIDEVISRCWLDELRDFADELEADRYTYDPSKSSLCYRTGSRSH</sequence>
<dbReference type="Pfam" id="PF09346">
    <property type="entry name" value="SMI1_KNR4"/>
    <property type="match status" value="1"/>
</dbReference>
<evidence type="ECO:0000259" key="1">
    <source>
        <dbReference type="SMART" id="SM00860"/>
    </source>
</evidence>
<dbReference type="PANTHER" id="PTHR47432">
    <property type="entry name" value="CELL WALL ASSEMBLY REGULATOR SMI1"/>
    <property type="match status" value="1"/>
</dbReference>
<evidence type="ECO:0000313" key="2">
    <source>
        <dbReference type="EMBL" id="MFC1437508.1"/>
    </source>
</evidence>
<dbReference type="InterPro" id="IPR051873">
    <property type="entry name" value="KNR4/SMI1_regulator"/>
</dbReference>
<dbReference type="EMBL" id="JBEUKS010000001">
    <property type="protein sequence ID" value="MFC1437508.1"/>
    <property type="molecule type" value="Genomic_DNA"/>
</dbReference>
<comment type="caution">
    <text evidence="2">The sequence shown here is derived from an EMBL/GenBank/DDBJ whole genome shotgun (WGS) entry which is preliminary data.</text>
</comment>
<keyword evidence="3" id="KW-1185">Reference proteome</keyword>
<dbReference type="Proteomes" id="UP001592581">
    <property type="component" value="Unassembled WGS sequence"/>
</dbReference>
<reference evidence="2 3" key="1">
    <citation type="submission" date="2024-06" db="EMBL/GenBank/DDBJ databases">
        <authorList>
            <person name="Lee S.D."/>
        </authorList>
    </citation>
    <scope>NUCLEOTIDE SEQUENCE [LARGE SCALE GENOMIC DNA]</scope>
    <source>
        <strain evidence="2 3">N1-10</strain>
    </source>
</reference>
<feature type="domain" description="Knr4/Smi1-like" evidence="1">
    <location>
        <begin position="38"/>
        <end position="171"/>
    </location>
</feature>
<name>A0ABV6XGV8_9ACTN</name>
<dbReference type="PANTHER" id="PTHR47432:SF1">
    <property type="entry name" value="CELL WALL ASSEMBLY REGULATOR SMI1"/>
    <property type="match status" value="1"/>
</dbReference>
<dbReference type="InterPro" id="IPR018958">
    <property type="entry name" value="Knr4/Smi1-like_dom"/>
</dbReference>
<accession>A0ABV6XGV8</accession>
<dbReference type="InterPro" id="IPR037883">
    <property type="entry name" value="Knr4/Smi1-like_sf"/>
</dbReference>